<organism evidence="1 2">
    <name type="scientific">Hypoxylon rubiginosum</name>
    <dbReference type="NCBI Taxonomy" id="110542"/>
    <lineage>
        <taxon>Eukaryota</taxon>
        <taxon>Fungi</taxon>
        <taxon>Dikarya</taxon>
        <taxon>Ascomycota</taxon>
        <taxon>Pezizomycotina</taxon>
        <taxon>Sordariomycetes</taxon>
        <taxon>Xylariomycetidae</taxon>
        <taxon>Xylariales</taxon>
        <taxon>Hypoxylaceae</taxon>
        <taxon>Hypoxylon</taxon>
    </lineage>
</organism>
<protein>
    <submittedName>
        <fullName evidence="1">NAD(P)-binding protein</fullName>
    </submittedName>
</protein>
<dbReference type="EMBL" id="MU393427">
    <property type="protein sequence ID" value="KAI4869857.1"/>
    <property type="molecule type" value="Genomic_DNA"/>
</dbReference>
<comment type="caution">
    <text evidence="1">The sequence shown here is derived from an EMBL/GenBank/DDBJ whole genome shotgun (WGS) entry which is preliminary data.</text>
</comment>
<dbReference type="Proteomes" id="UP001497700">
    <property type="component" value="Unassembled WGS sequence"/>
</dbReference>
<reference evidence="1 2" key="1">
    <citation type="journal article" date="2022" name="New Phytol.">
        <title>Ecological generalism drives hyperdiversity of secondary metabolite gene clusters in xylarialean endophytes.</title>
        <authorList>
            <person name="Franco M.E.E."/>
            <person name="Wisecaver J.H."/>
            <person name="Arnold A.E."/>
            <person name="Ju Y.M."/>
            <person name="Slot J.C."/>
            <person name="Ahrendt S."/>
            <person name="Moore L.P."/>
            <person name="Eastman K.E."/>
            <person name="Scott K."/>
            <person name="Konkel Z."/>
            <person name="Mondo S.J."/>
            <person name="Kuo A."/>
            <person name="Hayes R.D."/>
            <person name="Haridas S."/>
            <person name="Andreopoulos B."/>
            <person name="Riley R."/>
            <person name="LaButti K."/>
            <person name="Pangilinan J."/>
            <person name="Lipzen A."/>
            <person name="Amirebrahimi M."/>
            <person name="Yan J."/>
            <person name="Adam C."/>
            <person name="Keymanesh K."/>
            <person name="Ng V."/>
            <person name="Louie K."/>
            <person name="Northen T."/>
            <person name="Drula E."/>
            <person name="Henrissat B."/>
            <person name="Hsieh H.M."/>
            <person name="Youens-Clark K."/>
            <person name="Lutzoni F."/>
            <person name="Miadlikowska J."/>
            <person name="Eastwood D.C."/>
            <person name="Hamelin R.C."/>
            <person name="Grigoriev I.V."/>
            <person name="U'Ren J.M."/>
        </authorList>
    </citation>
    <scope>NUCLEOTIDE SEQUENCE [LARGE SCALE GENOMIC DNA]</scope>
    <source>
        <strain evidence="1 2">CBS 119005</strain>
    </source>
</reference>
<proteinExistence type="predicted"/>
<keyword evidence="2" id="KW-1185">Reference proteome</keyword>
<gene>
    <name evidence="1" type="ORF">F4820DRAFT_405278</name>
</gene>
<sequence>MSSPVWFITGASNGFGLLLCLRALRANQRVVGTVRSKAKSADAVRQIESAGGQVIELDLNEPKESITRKVKAVGQIDYLVNNAGFFVMGAVEQVTAEEAQLQMQTNFFGPLYVTQAALEGMRLRRAGAVANLSSIAAKDPQPTSALYAASKAALEAVSESLAAEVAAFDISVLIVEPGAFRTNFLAAYSAPAAPLPDHYEGETAVARAREYFATGGGTQAGDPQKGVDRIYEALTGEGLAGKLKGKVARLVIGPDALRRMRKSNDKFLADLALGEEVALSTDF</sequence>
<evidence type="ECO:0000313" key="1">
    <source>
        <dbReference type="EMBL" id="KAI4869857.1"/>
    </source>
</evidence>
<accession>A0ACB9ZDQ8</accession>
<name>A0ACB9ZDQ8_9PEZI</name>
<evidence type="ECO:0000313" key="2">
    <source>
        <dbReference type="Proteomes" id="UP001497700"/>
    </source>
</evidence>